<comment type="caution">
    <text evidence="2">The sequence shown here is derived from an EMBL/GenBank/DDBJ whole genome shotgun (WGS) entry which is preliminary data.</text>
</comment>
<reference evidence="2 3" key="1">
    <citation type="submission" date="2018-04" db="EMBL/GenBank/DDBJ databases">
        <title>Genomic Encyclopedia of Archaeal and Bacterial Type Strains, Phase II (KMG-II): from individual species to whole genera.</title>
        <authorList>
            <person name="Goeker M."/>
        </authorList>
    </citation>
    <scope>NUCLEOTIDE SEQUENCE [LARGE SCALE GENOMIC DNA]</scope>
    <source>
        <strain evidence="2 3">DSM 22902</strain>
    </source>
</reference>
<gene>
    <name evidence="2" type="ORF">C8P65_11211</name>
</gene>
<dbReference type="Proteomes" id="UP000243985">
    <property type="component" value="Unassembled WGS sequence"/>
</dbReference>
<name>A0A2T5XSY2_9FLAO</name>
<evidence type="ECO:0000313" key="3">
    <source>
        <dbReference type="Proteomes" id="UP000243985"/>
    </source>
</evidence>
<dbReference type="Pfam" id="PF13470">
    <property type="entry name" value="PIN_3"/>
    <property type="match status" value="1"/>
</dbReference>
<evidence type="ECO:0000313" key="2">
    <source>
        <dbReference type="EMBL" id="PTX04542.1"/>
    </source>
</evidence>
<dbReference type="AlphaFoldDB" id="A0A2T5XSY2"/>
<proteinExistence type="predicted"/>
<sequence length="135" mass="16152">MKKVFIDTNVLLDLIMKRRGFYQDAKRLFDYCEQKNIKIYTSAISIATINYLLLKSYRKEEVKRLLEVIYDITEILPFYKEIIFKAHFSKFKDLEDGFQYFTAKENNIKVIITRNQKDFEVDDLSVVTPKQFLAL</sequence>
<feature type="domain" description="PIN" evidence="1">
    <location>
        <begin position="3"/>
        <end position="117"/>
    </location>
</feature>
<evidence type="ECO:0000259" key="1">
    <source>
        <dbReference type="Pfam" id="PF13470"/>
    </source>
</evidence>
<dbReference type="SUPFAM" id="SSF88723">
    <property type="entry name" value="PIN domain-like"/>
    <property type="match status" value="1"/>
</dbReference>
<protein>
    <submittedName>
        <fullName evidence="2">Putative nucleic acid-binding protein</fullName>
    </submittedName>
</protein>
<dbReference type="InterPro" id="IPR002716">
    <property type="entry name" value="PIN_dom"/>
</dbReference>
<dbReference type="EMBL" id="QBKG01000012">
    <property type="protein sequence ID" value="PTX04542.1"/>
    <property type="molecule type" value="Genomic_DNA"/>
</dbReference>
<dbReference type="Gene3D" id="3.40.50.1010">
    <property type="entry name" value="5'-nuclease"/>
    <property type="match status" value="1"/>
</dbReference>
<dbReference type="RefSeq" id="WP_107782527.1">
    <property type="nucleotide sequence ID" value="NZ_CAUUPF010000037.1"/>
</dbReference>
<organism evidence="2 3">
    <name type="scientific">Capnocytophaga leadbetteri</name>
    <dbReference type="NCBI Taxonomy" id="327575"/>
    <lineage>
        <taxon>Bacteria</taxon>
        <taxon>Pseudomonadati</taxon>
        <taxon>Bacteroidota</taxon>
        <taxon>Flavobacteriia</taxon>
        <taxon>Flavobacteriales</taxon>
        <taxon>Flavobacteriaceae</taxon>
        <taxon>Capnocytophaga</taxon>
    </lineage>
</organism>
<accession>A0A2T5XSY2</accession>
<dbReference type="GeneID" id="84581183"/>
<dbReference type="InterPro" id="IPR029060">
    <property type="entry name" value="PIN-like_dom_sf"/>
</dbReference>